<accession>A0A9W8JS78</accession>
<dbReference type="SUPFAM" id="SSF50370">
    <property type="entry name" value="Ricin B-like lectins"/>
    <property type="match status" value="1"/>
</dbReference>
<keyword evidence="1" id="KW-0732">Signal</keyword>
<feature type="signal peptide" evidence="1">
    <location>
        <begin position="1"/>
        <end position="23"/>
    </location>
</feature>
<comment type="caution">
    <text evidence="3">The sequence shown here is derived from an EMBL/GenBank/DDBJ whole genome shotgun (WGS) entry which is preliminary data.</text>
</comment>
<evidence type="ECO:0000313" key="4">
    <source>
        <dbReference type="Proteomes" id="UP001148786"/>
    </source>
</evidence>
<dbReference type="InterPro" id="IPR037176">
    <property type="entry name" value="Osmotin/thaumatin-like_sf"/>
</dbReference>
<dbReference type="InterPro" id="IPR035992">
    <property type="entry name" value="Ricin_B-like_lectins"/>
</dbReference>
<dbReference type="SUPFAM" id="SSF49870">
    <property type="entry name" value="Osmotin, thaumatin-like protein"/>
    <property type="match status" value="1"/>
</dbReference>
<dbReference type="OrthoDB" id="6770063at2759"/>
<dbReference type="PROSITE" id="PS50231">
    <property type="entry name" value="RICIN_B_LECTIN"/>
    <property type="match status" value="1"/>
</dbReference>
<dbReference type="InterPro" id="IPR000772">
    <property type="entry name" value="Ricin_B_lectin"/>
</dbReference>
<dbReference type="SMART" id="SM00458">
    <property type="entry name" value="RICIN"/>
    <property type="match status" value="1"/>
</dbReference>
<dbReference type="Pfam" id="PF00652">
    <property type="entry name" value="Ricin_B_lectin"/>
    <property type="match status" value="1"/>
</dbReference>
<organism evidence="3 4">
    <name type="scientific">Agrocybe chaxingu</name>
    <dbReference type="NCBI Taxonomy" id="84603"/>
    <lineage>
        <taxon>Eukaryota</taxon>
        <taxon>Fungi</taxon>
        <taxon>Dikarya</taxon>
        <taxon>Basidiomycota</taxon>
        <taxon>Agaricomycotina</taxon>
        <taxon>Agaricomycetes</taxon>
        <taxon>Agaricomycetidae</taxon>
        <taxon>Agaricales</taxon>
        <taxon>Agaricineae</taxon>
        <taxon>Strophariaceae</taxon>
        <taxon>Agrocybe</taxon>
    </lineage>
</organism>
<evidence type="ECO:0000313" key="3">
    <source>
        <dbReference type="EMBL" id="KAJ3502911.1"/>
    </source>
</evidence>
<keyword evidence="4" id="KW-1185">Reference proteome</keyword>
<dbReference type="CDD" id="cd00161">
    <property type="entry name" value="beta-trefoil_Ricin-like"/>
    <property type="match status" value="1"/>
</dbReference>
<gene>
    <name evidence="3" type="ORF">NLJ89_g8677</name>
</gene>
<reference evidence="3" key="1">
    <citation type="submission" date="2022-07" db="EMBL/GenBank/DDBJ databases">
        <title>Genome Sequence of Agrocybe chaxingu.</title>
        <authorList>
            <person name="Buettner E."/>
        </authorList>
    </citation>
    <scope>NUCLEOTIDE SEQUENCE</scope>
    <source>
        <strain evidence="3">MP-N11</strain>
    </source>
</reference>
<dbReference type="EMBL" id="JANKHO010001213">
    <property type="protein sequence ID" value="KAJ3502911.1"/>
    <property type="molecule type" value="Genomic_DNA"/>
</dbReference>
<name>A0A9W8JS78_9AGAR</name>
<evidence type="ECO:0000259" key="2">
    <source>
        <dbReference type="SMART" id="SM00458"/>
    </source>
</evidence>
<feature type="chain" id="PRO_5040948443" description="Ricin B lectin domain-containing protein" evidence="1">
    <location>
        <begin position="24"/>
        <end position="314"/>
    </location>
</feature>
<feature type="domain" description="Ricin B lectin" evidence="2">
    <location>
        <begin position="176"/>
        <end position="312"/>
    </location>
</feature>
<dbReference type="AlphaFoldDB" id="A0A9W8JS78"/>
<evidence type="ECO:0000256" key="1">
    <source>
        <dbReference type="SAM" id="SignalP"/>
    </source>
</evidence>
<protein>
    <recommendedName>
        <fullName evidence="2">Ricin B lectin domain-containing protein</fullName>
    </recommendedName>
</protein>
<dbReference type="Gene3D" id="2.80.10.50">
    <property type="match status" value="1"/>
</dbReference>
<dbReference type="Proteomes" id="UP001148786">
    <property type="component" value="Unassembled WGS sequence"/>
</dbReference>
<proteinExistence type="predicted"/>
<sequence>MAFSPIKILQAFLPLFALLGANAERRYTIRNRCPQSIKLYISGKSHGTVPSGTVITKVLADNWSGLIYTSLNGGNPNGVGTTRAGFFGPTGYYYVVRDEKHFNTGVAITPKKSTSKDFCASAKCDSAACPAFTSPPTRFPVPSSNPPTSPLFACPGILVDYTVTFCPSGTFPPPSNAVNIHPNNNTNKCLDVRGAHFRNGTPVQIYDCNGTAAQRWVVERGASTQIRLAGTLYCLDASSDPKNAVKTKIWRCHDNLPAQTWMYNKDNEIVLKHTANSKFLCLDLTDGSITNSNPVQTYLCYYNNLNQIWMTSPL</sequence>